<sequence length="378" mass="44112">MNNKIQIIILLGYLLSACNVTPKNQNNTLVPYLLTDNGVNSKIKLSEIITRHYRVIPLETKAKCLVGKIDKIIKRDSVFYILSNERKIETFNQEGKHLSTLEKIGRGPDEYTYIGDFDVYSKNGQKEIWLCDMNCIKIYNAETMQHVKSIYYPFVVNKFKKTPDNYILLMTGQNKSLISLSDPSGNIIDSCVNTKVTNTMLKPVQFIPYKDKFIYQIDLTNSCVSYDPEHKQFQEKFIVNTENNWLSELQYDALFQEHEYGFLKYLKNYTFIKTLRYMNKKLYIVSHKDKKRYLHILSNSKQQTIQFAPNTRIINDIFSSDNNLNFISSLNMGESDDSILLILEPSVQDIRQIKRGSDSQRIISKINENDNPVILEYY</sequence>
<evidence type="ECO:0000313" key="2">
    <source>
        <dbReference type="Proteomes" id="UP000270673"/>
    </source>
</evidence>
<dbReference type="RefSeq" id="WP_127074693.1">
    <property type="nucleotide sequence ID" value="NZ_CP032819.1"/>
</dbReference>
<organism evidence="1 2">
    <name type="scientific">Butyricimonas faecalis</name>
    <dbReference type="NCBI Taxonomy" id="2093856"/>
    <lineage>
        <taxon>Bacteria</taxon>
        <taxon>Pseudomonadati</taxon>
        <taxon>Bacteroidota</taxon>
        <taxon>Bacteroidia</taxon>
        <taxon>Bacteroidales</taxon>
        <taxon>Odoribacteraceae</taxon>
        <taxon>Butyricimonas</taxon>
    </lineage>
</organism>
<protein>
    <submittedName>
        <fullName evidence="1">6-bladed beta-propeller</fullName>
    </submittedName>
</protein>
<reference evidence="1 2" key="1">
    <citation type="submission" date="2018-10" db="EMBL/GenBank/DDBJ databases">
        <title>Butyricimonas faecalis sp. nov., isolated from human faeces and emended description of the genus Butyricimonas.</title>
        <authorList>
            <person name="Le Roy T."/>
            <person name="Van der Smissen P."/>
            <person name="Paquot A."/>
            <person name="Delzenne N."/>
            <person name="Muccioli G."/>
            <person name="Collet J.-F."/>
            <person name="Cani P.D."/>
        </authorList>
    </citation>
    <scope>NUCLEOTIDE SEQUENCE [LARGE SCALE GENOMIC DNA]</scope>
    <source>
        <strain evidence="1 2">H184</strain>
    </source>
</reference>
<name>A0A3S9VNQ4_9BACT</name>
<dbReference type="Proteomes" id="UP000270673">
    <property type="component" value="Chromosome"/>
</dbReference>
<dbReference type="KEGG" id="buy:D8S85_00510"/>
<dbReference type="SUPFAM" id="SSF101898">
    <property type="entry name" value="NHL repeat"/>
    <property type="match status" value="1"/>
</dbReference>
<dbReference type="AlphaFoldDB" id="A0A3S9VNQ4"/>
<gene>
    <name evidence="1" type="ORF">D8S85_00510</name>
</gene>
<dbReference type="OrthoDB" id="1091364at2"/>
<dbReference type="Pfam" id="PF17170">
    <property type="entry name" value="DUF5128"/>
    <property type="match status" value="1"/>
</dbReference>
<dbReference type="PROSITE" id="PS51257">
    <property type="entry name" value="PROKAR_LIPOPROTEIN"/>
    <property type="match status" value="1"/>
</dbReference>
<proteinExistence type="predicted"/>
<keyword evidence="2" id="KW-1185">Reference proteome</keyword>
<dbReference type="EMBL" id="CP032819">
    <property type="protein sequence ID" value="AZS28178.1"/>
    <property type="molecule type" value="Genomic_DNA"/>
</dbReference>
<accession>A0A3S9VNQ4</accession>
<evidence type="ECO:0000313" key="1">
    <source>
        <dbReference type="EMBL" id="AZS28178.1"/>
    </source>
</evidence>